<dbReference type="InterPro" id="IPR000772">
    <property type="entry name" value="Ricin_B_lectin"/>
</dbReference>
<evidence type="ECO:0000259" key="5">
    <source>
        <dbReference type="SMART" id="SM00560"/>
    </source>
</evidence>
<dbReference type="KEGG" id="svt:SVTN_06085"/>
<dbReference type="InterPro" id="IPR042837">
    <property type="entry name" value="PTX3"/>
</dbReference>
<feature type="domain" description="Ricin B lectin" evidence="4">
    <location>
        <begin position="1009"/>
        <end position="1139"/>
    </location>
</feature>
<dbReference type="SUPFAM" id="SSF50370">
    <property type="entry name" value="Ricin B-like lectins"/>
    <property type="match status" value="1"/>
</dbReference>
<evidence type="ECO:0000256" key="2">
    <source>
        <dbReference type="ARBA" id="ARBA00023157"/>
    </source>
</evidence>
<dbReference type="InterPro" id="IPR035992">
    <property type="entry name" value="Ricin_B-like_lectins"/>
</dbReference>
<dbReference type="HOGENOM" id="CLU_003050_1_0_11"/>
<dbReference type="Proteomes" id="UP000031774">
    <property type="component" value="Chromosome"/>
</dbReference>
<keyword evidence="1" id="KW-0732">Signal</keyword>
<gene>
    <name evidence="6" type="ORF">SVTN_06085</name>
</gene>
<evidence type="ECO:0000313" key="7">
    <source>
        <dbReference type="Proteomes" id="UP000031774"/>
    </source>
</evidence>
<feature type="region of interest" description="Disordered" evidence="3">
    <location>
        <begin position="768"/>
        <end position="798"/>
    </location>
</feature>
<dbReference type="SMART" id="SM00458">
    <property type="entry name" value="RICIN"/>
    <property type="match status" value="1"/>
</dbReference>
<dbReference type="SUPFAM" id="SSF49899">
    <property type="entry name" value="Concanavalin A-like lectins/glucanases"/>
    <property type="match status" value="1"/>
</dbReference>
<dbReference type="STRING" id="362257.SVTN_06085"/>
<feature type="domain" description="LamG-like jellyroll fold" evidence="5">
    <location>
        <begin position="1281"/>
        <end position="1422"/>
    </location>
</feature>
<dbReference type="EMBL" id="CP010407">
    <property type="protein sequence ID" value="AJF64046.1"/>
    <property type="molecule type" value="Genomic_DNA"/>
</dbReference>
<proteinExistence type="predicted"/>
<dbReference type="PROSITE" id="PS50231">
    <property type="entry name" value="RICIN_B_LECTIN"/>
    <property type="match status" value="1"/>
</dbReference>
<dbReference type="PANTHER" id="PTHR46943:SF1">
    <property type="entry name" value="PENTRAXIN-RELATED PROTEIN PTX3"/>
    <property type="match status" value="1"/>
</dbReference>
<evidence type="ECO:0000313" key="6">
    <source>
        <dbReference type="EMBL" id="AJF64046.1"/>
    </source>
</evidence>
<evidence type="ECO:0000259" key="4">
    <source>
        <dbReference type="SMART" id="SM00458"/>
    </source>
</evidence>
<dbReference type="CDD" id="cd23451">
    <property type="entry name" value="beta-trefoil_Ricin_laminarinase"/>
    <property type="match status" value="1"/>
</dbReference>
<protein>
    <submittedName>
        <fullName evidence="6">Uncharacterized protein</fullName>
    </submittedName>
</protein>
<name>A0A0B5HU81_9ACTN</name>
<accession>A0A0B5HU81</accession>
<reference evidence="6 7" key="1">
    <citation type="submission" date="2014-12" db="EMBL/GenBank/DDBJ databases">
        <title>Complete genome sequence of Streptomyces vietnamensis strain GIMV4.0001, a genetic manipulable producer of the benzoisochromanequinone antibiotic granaticin.</title>
        <authorList>
            <person name="Deng M.R."/>
            <person name="Guo J."/>
            <person name="Ma L.Y."/>
            <person name="Feng G.D."/>
            <person name="Mo C.Y."/>
            <person name="Zhu H.H."/>
        </authorList>
    </citation>
    <scope>NUCLEOTIDE SEQUENCE [LARGE SCALE GENOMIC DNA]</scope>
    <source>
        <strain evidence="7">GIMV4.0001</strain>
    </source>
</reference>
<keyword evidence="7" id="KW-1185">Reference proteome</keyword>
<dbReference type="InterPro" id="IPR006558">
    <property type="entry name" value="LamG-like"/>
</dbReference>
<dbReference type="Gene3D" id="2.60.120.200">
    <property type="match status" value="1"/>
</dbReference>
<dbReference type="PANTHER" id="PTHR46943">
    <property type="entry name" value="PENTRAXIN-RELATED PROTEIN PTX3"/>
    <property type="match status" value="1"/>
</dbReference>
<feature type="compositionally biased region" description="Low complexity" evidence="3">
    <location>
        <begin position="771"/>
        <end position="786"/>
    </location>
</feature>
<sequence length="1437" mass="148943">MLSAQQEAMATGQEVPVDALTTETTEIVANADGSFTSTTSLMPVRVRKDGAWVPVDATLRQNEDGTWSPKATPHGVALSGGGTGPVVRLSHEDGTKLALATPFPLPAPTVSGDTAFYREVLPGIDLSVSVTDQGGFSDVLIVHDAAAASDPRVKELRLGVSAEGLAIAPTESGGMEARTADGSLDYISPRPIMWDSATLSESAISSVTAKTAANQTDSISVQALETDGDTPVTPPVAVSSVEGPGVGAVVDSVPMTTSSSAVTLRPDPDVLAGPDTVYPVFIDPYTNPISKTSGNYTEVYSSSQCANSPQYNKPQSNGEGVGYQRWGGACGIGLERSYYAINTTGFAPEMVISKAIMSVPSTYAASWDCSKDQPITLHTTGAINEATDWNSKPTAQDATYAAVRTTIPSAANPSSSCSNHTASFTVTAQAQKIADSGLDWWTVGLYGDETQSSTNDNYLRLSTVITLITTFDMPPKPPTSLYTTPSATGASGPCVTSGVGWIGATTYSAAGSNLRLHSTVTTNIAGELASANYLVWDRTLLTDGNPDTVASSSTTYVASGTSTNVLVGATLKDGHEYGWNVYAETNSSAHLRSPVTSSCWFRTDFSPPKTPDIAVNPSFPPVGSGVGNPLVYAGSPPTDFSVSADDKAPADTCAPGACLSSGIDHFIWRLDSQPTALVGTSVPISSTDTTGTSTAKVKVPVTAWGVHTLYVAAVDNAGNLSQAPGSYTYTVPWDPNTKITPGDIGGDGIPDLLATTRTGDLVLLPGNTDSAQPVAPAQTAPLTTPASGPVTVSTPAQSPDKTGWNNYLIAHRGNLHGSHVDDLFAYNKQSHQLYVVRNDLDPNASTPYYSTGFMGDNRSTIVVKEICEQDVRRVKDDALCRTAGYNESSWDIEQLVTPGNVFGNENNYPAVITVEGKKLWIYQADGGNHLKNPLLLGDGDWSGYTLIAPGTVGGTLTKSVDEKGNVTGSVTGGSPVLWARDDISGSVLTFPISIDPVTLLPTPLHAPVRTAFTSAVAASGGGKLCLDVYNGGTADGTKVQAWGCNQTRAQTWSLMSDGTIRAMGGCLDVYSAGKDNGTPVQLHSCNGTPAQEWVPYDSGSLRNPNSSKCLDDPNASTAAGTQLQIYTCNGTAAQNWTTGAAAGWDKHPAAPLAPVLPTAKYPAVMSPGDINGNSGGPDGHPELYAVDSAGQLMEYPGAAPKDTVAAFSAPASLGAVGNTATHNWRLNEGTGSSATDDPGDLNAALTGAYTWTTDATRGKVLQLSGTTGYAATTKPAVNTTGSFTVSAWVKLGSLSGNSSFVSQSDGAGGANGFQLYYSSGAKVWAFGRHNDGTSGPSFSAAYGASAVVGKWTHLVGVYDVTTDQLLLYVDGKLSATKAYTGISWNADGGVQIGRRVYESTYGEYANGAVSDVRIYPTALPAASAAATGQLPGIMQLD</sequence>
<dbReference type="Gene3D" id="2.80.10.50">
    <property type="match status" value="2"/>
</dbReference>
<dbReference type="Pfam" id="PF13385">
    <property type="entry name" value="Laminin_G_3"/>
    <property type="match status" value="1"/>
</dbReference>
<dbReference type="GO" id="GO:0006955">
    <property type="term" value="P:immune response"/>
    <property type="evidence" value="ECO:0007669"/>
    <property type="project" value="InterPro"/>
</dbReference>
<evidence type="ECO:0000256" key="3">
    <source>
        <dbReference type="SAM" id="MobiDB-lite"/>
    </source>
</evidence>
<dbReference type="Pfam" id="PF00652">
    <property type="entry name" value="Ricin_B_lectin"/>
    <property type="match status" value="1"/>
</dbReference>
<keyword evidence="2" id="KW-1015">Disulfide bond</keyword>
<organism evidence="6 7">
    <name type="scientific">Streptomyces vietnamensis</name>
    <dbReference type="NCBI Taxonomy" id="362257"/>
    <lineage>
        <taxon>Bacteria</taxon>
        <taxon>Bacillati</taxon>
        <taxon>Actinomycetota</taxon>
        <taxon>Actinomycetes</taxon>
        <taxon>Kitasatosporales</taxon>
        <taxon>Streptomycetaceae</taxon>
        <taxon>Streptomyces</taxon>
    </lineage>
</organism>
<dbReference type="SMART" id="SM00560">
    <property type="entry name" value="LamGL"/>
    <property type="match status" value="1"/>
</dbReference>
<evidence type="ECO:0000256" key="1">
    <source>
        <dbReference type="ARBA" id="ARBA00022729"/>
    </source>
</evidence>
<dbReference type="InterPro" id="IPR013320">
    <property type="entry name" value="ConA-like_dom_sf"/>
</dbReference>